<dbReference type="EMBL" id="JBBKZS010000024">
    <property type="protein sequence ID" value="MEJ8859165.1"/>
    <property type="molecule type" value="Genomic_DNA"/>
</dbReference>
<evidence type="ECO:0000259" key="5">
    <source>
        <dbReference type="PROSITE" id="PS50931"/>
    </source>
</evidence>
<dbReference type="InterPro" id="IPR000847">
    <property type="entry name" value="LysR_HTH_N"/>
</dbReference>
<organism evidence="6 7">
    <name type="scientific">Variovorax robiniae</name>
    <dbReference type="NCBI Taxonomy" id="1836199"/>
    <lineage>
        <taxon>Bacteria</taxon>
        <taxon>Pseudomonadati</taxon>
        <taxon>Pseudomonadota</taxon>
        <taxon>Betaproteobacteria</taxon>
        <taxon>Burkholderiales</taxon>
        <taxon>Comamonadaceae</taxon>
        <taxon>Variovorax</taxon>
    </lineage>
</organism>
<keyword evidence="2" id="KW-0805">Transcription regulation</keyword>
<keyword evidence="3" id="KW-0238">DNA-binding</keyword>
<dbReference type="PANTHER" id="PTHR30419">
    <property type="entry name" value="HTH-TYPE TRANSCRIPTIONAL REGULATOR YBHD"/>
    <property type="match status" value="1"/>
</dbReference>
<comment type="similarity">
    <text evidence="1">Belongs to the LysR transcriptional regulatory family.</text>
</comment>
<accession>A0ABU8XH45</accession>
<sequence>MPPRTHSRLSLARTLKLHQLAVFDKVIEAGSFVAASRTLAMTQPAVTKSIHELERHLGEPLFVRGKRGVALTTFGTLFEHHAKSMLAEVHRLADGVNSWQTGASGQVVVGTLLTASTTLLPEAIARLREAASDVAIEVRLGTNASLFPLLANGELDLVVGFLPRPVGLAGPRNNRVRLTHAKLYDEALCAVVHQNHPMMRRRKLSLRDLHDLEWILPTPDSVAYDTACAMFEAEGLALPSSVVHSVSVLTNIGLLAKRPMVALMPRSAVEPFVESGTVSVLPLGALGSFGTVGYTLRADRDQRGAMQLFLVALKEASLEASRYAVGGVAAKVRRRERVKPPHPHLPA</sequence>
<dbReference type="InterPro" id="IPR036388">
    <property type="entry name" value="WH-like_DNA-bd_sf"/>
</dbReference>
<dbReference type="Proteomes" id="UP001367030">
    <property type="component" value="Unassembled WGS sequence"/>
</dbReference>
<dbReference type="Gene3D" id="3.40.190.10">
    <property type="entry name" value="Periplasmic binding protein-like II"/>
    <property type="match status" value="2"/>
</dbReference>
<reference evidence="6 7" key="1">
    <citation type="submission" date="2024-03" db="EMBL/GenBank/DDBJ databases">
        <title>Novel species of the genus Variovorax.</title>
        <authorList>
            <person name="Liu Q."/>
            <person name="Xin Y.-H."/>
        </authorList>
    </citation>
    <scope>NUCLEOTIDE SEQUENCE [LARGE SCALE GENOMIC DNA]</scope>
    <source>
        <strain evidence="6 7">KACC 18901</strain>
    </source>
</reference>
<comment type="caution">
    <text evidence="6">The sequence shown here is derived from an EMBL/GenBank/DDBJ whole genome shotgun (WGS) entry which is preliminary data.</text>
</comment>
<dbReference type="SUPFAM" id="SSF53850">
    <property type="entry name" value="Periplasmic binding protein-like II"/>
    <property type="match status" value="1"/>
</dbReference>
<dbReference type="Pfam" id="PF00126">
    <property type="entry name" value="HTH_1"/>
    <property type="match status" value="1"/>
</dbReference>
<evidence type="ECO:0000313" key="7">
    <source>
        <dbReference type="Proteomes" id="UP001367030"/>
    </source>
</evidence>
<dbReference type="InterPro" id="IPR036390">
    <property type="entry name" value="WH_DNA-bd_sf"/>
</dbReference>
<dbReference type="InterPro" id="IPR050950">
    <property type="entry name" value="HTH-type_LysR_regulators"/>
</dbReference>
<evidence type="ECO:0000256" key="4">
    <source>
        <dbReference type="ARBA" id="ARBA00023163"/>
    </source>
</evidence>
<dbReference type="InterPro" id="IPR005119">
    <property type="entry name" value="LysR_subst-bd"/>
</dbReference>
<evidence type="ECO:0000313" key="6">
    <source>
        <dbReference type="EMBL" id="MEJ8859165.1"/>
    </source>
</evidence>
<dbReference type="PANTHER" id="PTHR30419:SF8">
    <property type="entry name" value="NITROGEN ASSIMILATION TRANSCRIPTIONAL ACTIVATOR-RELATED"/>
    <property type="match status" value="1"/>
</dbReference>
<keyword evidence="7" id="KW-1185">Reference proteome</keyword>
<dbReference type="Gene3D" id="1.10.10.10">
    <property type="entry name" value="Winged helix-like DNA-binding domain superfamily/Winged helix DNA-binding domain"/>
    <property type="match status" value="1"/>
</dbReference>
<dbReference type="Pfam" id="PF03466">
    <property type="entry name" value="LysR_substrate"/>
    <property type="match status" value="1"/>
</dbReference>
<feature type="domain" description="HTH lysR-type" evidence="5">
    <location>
        <begin position="15"/>
        <end position="72"/>
    </location>
</feature>
<dbReference type="RefSeq" id="WP_340339205.1">
    <property type="nucleotide sequence ID" value="NZ_JBBKZS010000024.1"/>
</dbReference>
<dbReference type="SUPFAM" id="SSF46785">
    <property type="entry name" value="Winged helix' DNA-binding domain"/>
    <property type="match status" value="1"/>
</dbReference>
<keyword evidence="4" id="KW-0804">Transcription</keyword>
<evidence type="ECO:0000256" key="2">
    <source>
        <dbReference type="ARBA" id="ARBA00023015"/>
    </source>
</evidence>
<proteinExistence type="inferred from homology"/>
<evidence type="ECO:0000256" key="1">
    <source>
        <dbReference type="ARBA" id="ARBA00009437"/>
    </source>
</evidence>
<evidence type="ECO:0000256" key="3">
    <source>
        <dbReference type="ARBA" id="ARBA00023125"/>
    </source>
</evidence>
<protein>
    <submittedName>
        <fullName evidence="6">LysR substrate-binding domain-containing protein</fullName>
    </submittedName>
</protein>
<dbReference type="PRINTS" id="PR00039">
    <property type="entry name" value="HTHLYSR"/>
</dbReference>
<dbReference type="PROSITE" id="PS50931">
    <property type="entry name" value="HTH_LYSR"/>
    <property type="match status" value="1"/>
</dbReference>
<name>A0ABU8XH45_9BURK</name>
<gene>
    <name evidence="6" type="ORF">WKW79_31675</name>
</gene>